<dbReference type="GeneID" id="98146738"/>
<evidence type="ECO:0000256" key="2">
    <source>
        <dbReference type="ARBA" id="ARBA00026248"/>
    </source>
</evidence>
<evidence type="ECO:0000259" key="3">
    <source>
        <dbReference type="SMART" id="SM00642"/>
    </source>
</evidence>
<organism evidence="4 5">
    <name type="scientific">Aspergillus lucknowensis</name>
    <dbReference type="NCBI Taxonomy" id="176173"/>
    <lineage>
        <taxon>Eukaryota</taxon>
        <taxon>Fungi</taxon>
        <taxon>Dikarya</taxon>
        <taxon>Ascomycota</taxon>
        <taxon>Pezizomycotina</taxon>
        <taxon>Eurotiomycetes</taxon>
        <taxon>Eurotiomycetidae</taxon>
        <taxon>Eurotiales</taxon>
        <taxon>Aspergillaceae</taxon>
        <taxon>Aspergillus</taxon>
        <taxon>Aspergillus subgen. Nidulantes</taxon>
    </lineage>
</organism>
<dbReference type="SUPFAM" id="SSF51011">
    <property type="entry name" value="Glycosyl hydrolase domain"/>
    <property type="match status" value="1"/>
</dbReference>
<accession>A0ABR4LGD9</accession>
<name>A0ABR4LGD9_9EURO</name>
<dbReference type="InterPro" id="IPR006047">
    <property type="entry name" value="GH13_cat_dom"/>
</dbReference>
<evidence type="ECO:0000313" key="4">
    <source>
        <dbReference type="EMBL" id="KAL2862452.1"/>
    </source>
</evidence>
<dbReference type="CDD" id="cd11333">
    <property type="entry name" value="AmyAc_SI_OligoGlu_DGase"/>
    <property type="match status" value="1"/>
</dbReference>
<dbReference type="RefSeq" id="XP_070881431.1">
    <property type="nucleotide sequence ID" value="XM_071031666.1"/>
</dbReference>
<protein>
    <submittedName>
        <fullName evidence="4">Alpha-amylase</fullName>
    </submittedName>
</protein>
<dbReference type="InterPro" id="IPR013780">
    <property type="entry name" value="Glyco_hydro_b"/>
</dbReference>
<proteinExistence type="inferred from homology"/>
<comment type="caution">
    <text evidence="4">The sequence shown here is derived from an EMBL/GenBank/DDBJ whole genome shotgun (WGS) entry which is preliminary data.</text>
</comment>
<dbReference type="InterPro" id="IPR017853">
    <property type="entry name" value="GH"/>
</dbReference>
<reference evidence="4 5" key="1">
    <citation type="submission" date="2024-07" db="EMBL/GenBank/DDBJ databases">
        <title>Section-level genome sequencing and comparative genomics of Aspergillus sections Usti and Cavernicolus.</title>
        <authorList>
            <consortium name="Lawrence Berkeley National Laboratory"/>
            <person name="Nybo J.L."/>
            <person name="Vesth T.C."/>
            <person name="Theobald S."/>
            <person name="Frisvad J.C."/>
            <person name="Larsen T.O."/>
            <person name="Kjaerboelling I."/>
            <person name="Rothschild-Mancinelli K."/>
            <person name="Lyhne E.K."/>
            <person name="Kogle M.E."/>
            <person name="Barry K."/>
            <person name="Clum A."/>
            <person name="Na H."/>
            <person name="Ledsgaard L."/>
            <person name="Lin J."/>
            <person name="Lipzen A."/>
            <person name="Kuo A."/>
            <person name="Riley R."/>
            <person name="Mondo S."/>
            <person name="Labutti K."/>
            <person name="Haridas S."/>
            <person name="Pangalinan J."/>
            <person name="Salamov A.A."/>
            <person name="Simmons B.A."/>
            <person name="Magnuson J.K."/>
            <person name="Chen J."/>
            <person name="Drula E."/>
            <person name="Henrissat B."/>
            <person name="Wiebenga A."/>
            <person name="Lubbers R.J."/>
            <person name="Gomes A.C."/>
            <person name="Macurrencykelacurrency M.R."/>
            <person name="Stajich J."/>
            <person name="Grigoriev I.V."/>
            <person name="Mortensen U.H."/>
            <person name="De Vries R.P."/>
            <person name="Baker S.E."/>
            <person name="Andersen M.R."/>
        </authorList>
    </citation>
    <scope>NUCLEOTIDE SEQUENCE [LARGE SCALE GENOMIC DNA]</scope>
    <source>
        <strain evidence="4 5">CBS 449.75</strain>
    </source>
</reference>
<dbReference type="InterPro" id="IPR045857">
    <property type="entry name" value="O16G_dom_2"/>
</dbReference>
<dbReference type="PANTHER" id="PTHR10357">
    <property type="entry name" value="ALPHA-AMYLASE FAMILY MEMBER"/>
    <property type="match status" value="1"/>
</dbReference>
<sequence length="591" mass="67210">MPSLEYTPSPSPTPNTLKKWWKDSSVYQVYPASFCDSNGDGVGDIQGIISKLDHIKHLGADIVWLNPVFASPQVDMGYDISDYYAIHPPYGTLQDLDQLAAEIHTRGMKLVLDLVVNHTSDQHKWFQASRASTDNEYRDWYIWRKPVFRDGERHPPNNWRSYFGGSAWTYDEQTGEYYLHLFAREQPDLNWENAQVREAVHEIVRYWLEHGADGFRMDVIGFISKDQSFPDAPLTNPDSPWQSGKEFYASGPRLHEYLRGIGKILKEYDAFSVGEMLDVGDPAEILKAVGHDREEINMAFHFEIVNLDHGATDKFGPREWGLGEIKAIVSKWQQFMHDNNGWNALYLENHDQGRSVSRFASDRPEFRELSAKMLATLLGTQSGTVFIYQGQELGMPNVPQDWPLENYRDIETLNHWKELTSSHPEDTDLHQRALAEYRLKSRDNSRTPMQWDDSPNAGFSTAEPWIPVHRDYAKLNAALQAKDPASVYSYWSAILDLRKQYADILVYGSFRLVDAENPSVFAFVRSGAATSQQALVVLNFGPHALSWTVPPNVLSRPGHVILSNYPARIGNKLIEAGLVSLGAFEALVCLN</sequence>
<dbReference type="Gene3D" id="2.60.40.1180">
    <property type="entry name" value="Golgi alpha-mannosidase II"/>
    <property type="match status" value="1"/>
</dbReference>
<gene>
    <name evidence="4" type="ORF">BJX67DRAFT_375249</name>
</gene>
<evidence type="ECO:0000256" key="1">
    <source>
        <dbReference type="ARBA" id="ARBA00008061"/>
    </source>
</evidence>
<dbReference type="Gene3D" id="3.20.20.80">
    <property type="entry name" value="Glycosidases"/>
    <property type="match status" value="1"/>
</dbReference>
<dbReference type="EMBL" id="JBFXLQ010000067">
    <property type="protein sequence ID" value="KAL2862452.1"/>
    <property type="molecule type" value="Genomic_DNA"/>
</dbReference>
<keyword evidence="2" id="KW-0462">Maltose metabolism</keyword>
<dbReference type="PANTHER" id="PTHR10357:SF232">
    <property type="entry name" value="GLYCOSYL HYDROLASE FAMILY 13 CATALYTIC DOMAIN-CONTAINING PROTEIN"/>
    <property type="match status" value="1"/>
</dbReference>
<keyword evidence="5" id="KW-1185">Reference proteome</keyword>
<dbReference type="SMART" id="SM00642">
    <property type="entry name" value="Aamy"/>
    <property type="match status" value="1"/>
</dbReference>
<evidence type="ECO:0000313" key="5">
    <source>
        <dbReference type="Proteomes" id="UP001610432"/>
    </source>
</evidence>
<comment type="similarity">
    <text evidence="1">Belongs to the glycosyl hydrolase 13 family.</text>
</comment>
<dbReference type="Proteomes" id="UP001610432">
    <property type="component" value="Unassembled WGS sequence"/>
</dbReference>
<dbReference type="SUPFAM" id="SSF51445">
    <property type="entry name" value="(Trans)glycosidases"/>
    <property type="match status" value="1"/>
</dbReference>
<feature type="domain" description="Glycosyl hydrolase family 13 catalytic" evidence="3">
    <location>
        <begin position="28"/>
        <end position="446"/>
    </location>
</feature>
<dbReference type="Pfam" id="PF00128">
    <property type="entry name" value="Alpha-amylase"/>
    <property type="match status" value="1"/>
</dbReference>
<dbReference type="Gene3D" id="3.90.400.10">
    <property type="entry name" value="Oligo-1,6-glucosidase, Domain 2"/>
    <property type="match status" value="1"/>
</dbReference>